<name>A0AAD9J8C2_9ANNE</name>
<sequence length="159" mass="18976">MKIDRAKLKKSGSEVPTECKELIERIKNCDKNELYHELRQVKTWTYGKSCQSLQFLRNHYNFQLFIMPVLWKLPVSLDELLVDILYYLNKSSKWKQSLQYFQLNGKETKRILKHFSTCWLSLSQAISRPLERWKPVTDFFKSELDKSKPKKKEQLSGQA</sequence>
<dbReference type="EMBL" id="JAODUP010000501">
    <property type="protein sequence ID" value="KAK2148338.1"/>
    <property type="molecule type" value="Genomic_DNA"/>
</dbReference>
<keyword evidence="2" id="KW-1185">Reference proteome</keyword>
<proteinExistence type="predicted"/>
<reference evidence="1" key="1">
    <citation type="journal article" date="2023" name="Mol. Biol. Evol.">
        <title>Third-Generation Sequencing Reveals the Adaptive Role of the Epigenome in Three Deep-Sea Polychaetes.</title>
        <authorList>
            <person name="Perez M."/>
            <person name="Aroh O."/>
            <person name="Sun Y."/>
            <person name="Lan Y."/>
            <person name="Juniper S.K."/>
            <person name="Young C.R."/>
            <person name="Angers B."/>
            <person name="Qian P.Y."/>
        </authorList>
    </citation>
    <scope>NUCLEOTIDE SEQUENCE</scope>
    <source>
        <strain evidence="1">P08H-3</strain>
    </source>
</reference>
<dbReference type="PANTHER" id="PTHR37162:SF10">
    <property type="entry name" value="DUF4371 DOMAIN-CONTAINING PROTEIN"/>
    <property type="match status" value="1"/>
</dbReference>
<protein>
    <submittedName>
        <fullName evidence="1">Uncharacterized protein</fullName>
    </submittedName>
</protein>
<dbReference type="AlphaFoldDB" id="A0AAD9J8C2"/>
<dbReference type="Proteomes" id="UP001208570">
    <property type="component" value="Unassembled WGS sequence"/>
</dbReference>
<evidence type="ECO:0000313" key="1">
    <source>
        <dbReference type="EMBL" id="KAK2148338.1"/>
    </source>
</evidence>
<dbReference type="PANTHER" id="PTHR37162">
    <property type="entry name" value="HAT FAMILY DIMERISATION DOMAINCONTAINING PROTEIN-RELATED"/>
    <property type="match status" value="1"/>
</dbReference>
<accession>A0AAD9J8C2</accession>
<organism evidence="1 2">
    <name type="scientific">Paralvinella palmiformis</name>
    <dbReference type="NCBI Taxonomy" id="53620"/>
    <lineage>
        <taxon>Eukaryota</taxon>
        <taxon>Metazoa</taxon>
        <taxon>Spiralia</taxon>
        <taxon>Lophotrochozoa</taxon>
        <taxon>Annelida</taxon>
        <taxon>Polychaeta</taxon>
        <taxon>Sedentaria</taxon>
        <taxon>Canalipalpata</taxon>
        <taxon>Terebellida</taxon>
        <taxon>Terebelliformia</taxon>
        <taxon>Alvinellidae</taxon>
        <taxon>Paralvinella</taxon>
    </lineage>
</organism>
<evidence type="ECO:0000313" key="2">
    <source>
        <dbReference type="Proteomes" id="UP001208570"/>
    </source>
</evidence>
<gene>
    <name evidence="1" type="ORF">LSH36_501g01000</name>
</gene>
<comment type="caution">
    <text evidence="1">The sequence shown here is derived from an EMBL/GenBank/DDBJ whole genome shotgun (WGS) entry which is preliminary data.</text>
</comment>